<keyword evidence="10" id="KW-0460">Magnesium</keyword>
<keyword evidence="4 15" id="KW-1003">Cell membrane</keyword>
<dbReference type="PROSITE" id="PS50846">
    <property type="entry name" value="HMA_2"/>
    <property type="match status" value="1"/>
</dbReference>
<reference evidence="18" key="1">
    <citation type="submission" date="2018-05" db="EMBL/GenBank/DDBJ databases">
        <title>Zavarzinia sp. HR-AS.</title>
        <authorList>
            <person name="Lee Y."/>
            <person name="Jeon C.O."/>
        </authorList>
    </citation>
    <scope>NUCLEOTIDE SEQUENCE [LARGE SCALE GENOMIC DNA]</scope>
    <source>
        <strain evidence="18">DSM 1231</strain>
    </source>
</reference>
<dbReference type="PRINTS" id="PR00119">
    <property type="entry name" value="CATATPASE"/>
</dbReference>
<dbReference type="InterPro" id="IPR006121">
    <property type="entry name" value="HMA_dom"/>
</dbReference>
<dbReference type="NCBIfam" id="TIGR01494">
    <property type="entry name" value="ATPase_P-type"/>
    <property type="match status" value="2"/>
</dbReference>
<feature type="transmembrane region" description="Helical" evidence="15">
    <location>
        <begin position="381"/>
        <end position="407"/>
    </location>
</feature>
<keyword evidence="8 15" id="KW-0547">Nucleotide-binding</keyword>
<dbReference type="RefSeq" id="WP_109921466.1">
    <property type="nucleotide sequence ID" value="NZ_QGLF01000003.1"/>
</dbReference>
<dbReference type="InterPro" id="IPR023298">
    <property type="entry name" value="ATPase_P-typ_TM_dom_sf"/>
</dbReference>
<dbReference type="OrthoDB" id="9760802at2"/>
<accession>A0A317E2K7</accession>
<dbReference type="GO" id="GO:0005507">
    <property type="term" value="F:copper ion binding"/>
    <property type="evidence" value="ECO:0007669"/>
    <property type="project" value="TreeGrafter"/>
</dbReference>
<evidence type="ECO:0000256" key="5">
    <source>
        <dbReference type="ARBA" id="ARBA00022553"/>
    </source>
</evidence>
<evidence type="ECO:0000256" key="3">
    <source>
        <dbReference type="ARBA" id="ARBA00022448"/>
    </source>
</evidence>
<evidence type="ECO:0000256" key="7">
    <source>
        <dbReference type="ARBA" id="ARBA00022723"/>
    </source>
</evidence>
<name>A0A317E2K7_9PROT</name>
<dbReference type="InterPro" id="IPR001757">
    <property type="entry name" value="P_typ_ATPase"/>
</dbReference>
<dbReference type="GO" id="GO:0005524">
    <property type="term" value="F:ATP binding"/>
    <property type="evidence" value="ECO:0007669"/>
    <property type="project" value="UniProtKB-UniRule"/>
</dbReference>
<dbReference type="Gene3D" id="2.70.150.10">
    <property type="entry name" value="Calcium-transporting ATPase, cytoplasmic transduction domain A"/>
    <property type="match status" value="1"/>
</dbReference>
<dbReference type="NCBIfam" id="TIGR01525">
    <property type="entry name" value="ATPase-IB_hvy"/>
    <property type="match status" value="1"/>
</dbReference>
<dbReference type="PANTHER" id="PTHR43520:SF5">
    <property type="entry name" value="CATION-TRANSPORTING P-TYPE ATPASE-RELATED"/>
    <property type="match status" value="1"/>
</dbReference>
<dbReference type="SUPFAM" id="SSF55008">
    <property type="entry name" value="HMA, heavy metal-associated domain"/>
    <property type="match status" value="1"/>
</dbReference>
<keyword evidence="12 15" id="KW-1133">Transmembrane helix</keyword>
<keyword evidence="18" id="KW-1185">Reference proteome</keyword>
<dbReference type="InterPro" id="IPR023299">
    <property type="entry name" value="ATPase_P-typ_cyto_dom_N"/>
</dbReference>
<dbReference type="GO" id="GO:0016887">
    <property type="term" value="F:ATP hydrolysis activity"/>
    <property type="evidence" value="ECO:0007669"/>
    <property type="project" value="InterPro"/>
</dbReference>
<feature type="transmembrane region" description="Helical" evidence="15">
    <location>
        <begin position="201"/>
        <end position="218"/>
    </location>
</feature>
<feature type="transmembrane region" description="Helical" evidence="15">
    <location>
        <begin position="677"/>
        <end position="693"/>
    </location>
</feature>
<dbReference type="GO" id="GO:0005886">
    <property type="term" value="C:plasma membrane"/>
    <property type="evidence" value="ECO:0007669"/>
    <property type="project" value="UniProtKB-SubCell"/>
</dbReference>
<dbReference type="CDD" id="cd00371">
    <property type="entry name" value="HMA"/>
    <property type="match status" value="1"/>
</dbReference>
<gene>
    <name evidence="17" type="primary">cadA</name>
    <name evidence="17" type="ORF">DKG75_12585</name>
</gene>
<evidence type="ECO:0000256" key="14">
    <source>
        <dbReference type="ARBA" id="ARBA00023136"/>
    </source>
</evidence>
<evidence type="ECO:0000313" key="17">
    <source>
        <dbReference type="EMBL" id="PWR20822.1"/>
    </source>
</evidence>
<dbReference type="Proteomes" id="UP000246077">
    <property type="component" value="Unassembled WGS sequence"/>
</dbReference>
<evidence type="ECO:0000256" key="9">
    <source>
        <dbReference type="ARBA" id="ARBA00022840"/>
    </source>
</evidence>
<evidence type="ECO:0000256" key="12">
    <source>
        <dbReference type="ARBA" id="ARBA00022989"/>
    </source>
</evidence>
<evidence type="ECO:0000256" key="8">
    <source>
        <dbReference type="ARBA" id="ARBA00022741"/>
    </source>
</evidence>
<feature type="transmembrane region" description="Helical" evidence="15">
    <location>
        <begin position="109"/>
        <end position="129"/>
    </location>
</feature>
<dbReference type="SUPFAM" id="SSF56784">
    <property type="entry name" value="HAD-like"/>
    <property type="match status" value="1"/>
</dbReference>
<keyword evidence="6 15" id="KW-0812">Transmembrane</keyword>
<evidence type="ECO:0000256" key="10">
    <source>
        <dbReference type="ARBA" id="ARBA00022842"/>
    </source>
</evidence>
<proteinExistence type="inferred from homology"/>
<keyword evidence="7 15" id="KW-0479">Metal-binding</keyword>
<dbReference type="AlphaFoldDB" id="A0A317E2K7"/>
<keyword evidence="13" id="KW-0406">Ion transport</keyword>
<feature type="domain" description="HMA" evidence="16">
    <location>
        <begin position="19"/>
        <end position="85"/>
    </location>
</feature>
<comment type="similarity">
    <text evidence="2 15">Belongs to the cation transport ATPase (P-type) (TC 3.A.3) family. Type IB subfamily.</text>
</comment>
<dbReference type="Gene3D" id="3.40.50.1000">
    <property type="entry name" value="HAD superfamily/HAD-like"/>
    <property type="match status" value="1"/>
</dbReference>
<dbReference type="InterPro" id="IPR027256">
    <property type="entry name" value="P-typ_ATPase_IB"/>
</dbReference>
<feature type="transmembrane region" description="Helical" evidence="15">
    <location>
        <begin position="141"/>
        <end position="164"/>
    </location>
</feature>
<keyword evidence="14 15" id="KW-0472">Membrane</keyword>
<dbReference type="SUPFAM" id="SSF81653">
    <property type="entry name" value="Calcium ATPase, transduction domain A"/>
    <property type="match status" value="1"/>
</dbReference>
<dbReference type="EMBL" id="QGLF01000003">
    <property type="protein sequence ID" value="PWR20822.1"/>
    <property type="molecule type" value="Genomic_DNA"/>
</dbReference>
<protein>
    <submittedName>
        <fullName evidence="17">Cadmium-translocating P-type ATPase</fullName>
    </submittedName>
</protein>
<dbReference type="InterPro" id="IPR018303">
    <property type="entry name" value="ATPase_P-typ_P_site"/>
</dbReference>
<evidence type="ECO:0000256" key="6">
    <source>
        <dbReference type="ARBA" id="ARBA00022692"/>
    </source>
</evidence>
<evidence type="ECO:0000256" key="11">
    <source>
        <dbReference type="ARBA" id="ARBA00022967"/>
    </source>
</evidence>
<dbReference type="PANTHER" id="PTHR43520">
    <property type="entry name" value="ATP7, ISOFORM B"/>
    <property type="match status" value="1"/>
</dbReference>
<comment type="subcellular location">
    <subcellularLocation>
        <location evidence="1">Cell membrane</location>
        <topology evidence="1">Multi-pass membrane protein</topology>
    </subcellularLocation>
</comment>
<dbReference type="Gene3D" id="3.40.1110.10">
    <property type="entry name" value="Calcium-transporting ATPase, cytoplasmic domain N"/>
    <property type="match status" value="1"/>
</dbReference>
<dbReference type="Pfam" id="PF00122">
    <property type="entry name" value="E1-E2_ATPase"/>
    <property type="match status" value="1"/>
</dbReference>
<evidence type="ECO:0000256" key="15">
    <source>
        <dbReference type="RuleBase" id="RU362081"/>
    </source>
</evidence>
<dbReference type="Pfam" id="PF00403">
    <property type="entry name" value="HMA"/>
    <property type="match status" value="1"/>
</dbReference>
<dbReference type="InterPro" id="IPR036163">
    <property type="entry name" value="HMA_dom_sf"/>
</dbReference>
<dbReference type="InterPro" id="IPR023214">
    <property type="entry name" value="HAD_sf"/>
</dbReference>
<dbReference type="PROSITE" id="PS01047">
    <property type="entry name" value="HMA_1"/>
    <property type="match status" value="1"/>
</dbReference>
<keyword evidence="3" id="KW-0813">Transport</keyword>
<dbReference type="Pfam" id="PF00702">
    <property type="entry name" value="Hydrolase"/>
    <property type="match status" value="1"/>
</dbReference>
<organism evidence="17 18">
    <name type="scientific">Zavarzinia compransoris</name>
    <dbReference type="NCBI Taxonomy" id="1264899"/>
    <lineage>
        <taxon>Bacteria</taxon>
        <taxon>Pseudomonadati</taxon>
        <taxon>Pseudomonadota</taxon>
        <taxon>Alphaproteobacteria</taxon>
        <taxon>Rhodospirillales</taxon>
        <taxon>Zavarziniaceae</taxon>
        <taxon>Zavarzinia</taxon>
    </lineage>
</organism>
<dbReference type="GO" id="GO:0055070">
    <property type="term" value="P:copper ion homeostasis"/>
    <property type="evidence" value="ECO:0007669"/>
    <property type="project" value="TreeGrafter"/>
</dbReference>
<dbReference type="Gene3D" id="3.30.70.100">
    <property type="match status" value="1"/>
</dbReference>
<evidence type="ECO:0000256" key="13">
    <source>
        <dbReference type="ARBA" id="ARBA00023065"/>
    </source>
</evidence>
<dbReference type="PROSITE" id="PS00154">
    <property type="entry name" value="ATPASE_E1_E2"/>
    <property type="match status" value="1"/>
</dbReference>
<evidence type="ECO:0000256" key="4">
    <source>
        <dbReference type="ARBA" id="ARBA00022475"/>
    </source>
</evidence>
<evidence type="ECO:0000256" key="2">
    <source>
        <dbReference type="ARBA" id="ARBA00006024"/>
    </source>
</evidence>
<evidence type="ECO:0000313" key="18">
    <source>
        <dbReference type="Proteomes" id="UP000246077"/>
    </source>
</evidence>
<dbReference type="InterPro" id="IPR017969">
    <property type="entry name" value="Heavy-metal-associated_CS"/>
</dbReference>
<dbReference type="GO" id="GO:0043682">
    <property type="term" value="F:P-type divalent copper transporter activity"/>
    <property type="evidence" value="ECO:0007669"/>
    <property type="project" value="TreeGrafter"/>
</dbReference>
<evidence type="ECO:0000256" key="1">
    <source>
        <dbReference type="ARBA" id="ARBA00004651"/>
    </source>
</evidence>
<dbReference type="InterPro" id="IPR059000">
    <property type="entry name" value="ATPase_P-type_domA"/>
</dbReference>
<comment type="caution">
    <text evidence="17">The sequence shown here is derived from an EMBL/GenBank/DDBJ whole genome shotgun (WGS) entry which is preliminary data.</text>
</comment>
<dbReference type="SUPFAM" id="SSF81665">
    <property type="entry name" value="Calcium ATPase, transmembrane domain M"/>
    <property type="match status" value="1"/>
</dbReference>
<evidence type="ECO:0000259" key="16">
    <source>
        <dbReference type="PROSITE" id="PS50846"/>
    </source>
</evidence>
<feature type="transmembrane region" description="Helical" evidence="15">
    <location>
        <begin position="353"/>
        <end position="375"/>
    </location>
</feature>
<dbReference type="InterPro" id="IPR008250">
    <property type="entry name" value="ATPase_P-typ_transduc_dom_A_sf"/>
</dbReference>
<dbReference type="NCBIfam" id="TIGR01512">
    <property type="entry name" value="ATPase-IB2_Cd"/>
    <property type="match status" value="1"/>
</dbReference>
<keyword evidence="9 15" id="KW-0067">ATP-binding</keyword>
<dbReference type="PRINTS" id="PR00943">
    <property type="entry name" value="CUATPASE"/>
</dbReference>
<keyword evidence="11" id="KW-1278">Translocase</keyword>
<sequence length="728" mass="75938">MTLAADHLPNTAAATGDSHSLQLAVDGIHCAACVQRIERALRAEPDVTAARVNFTTRRLALSWRGPAARAGDFIERLDEMGFTARPFDAGALSAADTAQDRKLMRAMGVSGFAAGNVMWLAISVWAGVFEDMGPATRGLLHWVQALIALPAIAYAGMTFYASAWKALRSGHVNMDVPISIGVILAAVMSVVQTVIGADEAYFDAAISLVFLLLVGRFLDQRARGRARAAAAHLLSLHVAEVSRLTPDNRVEVVPLERVAAGDSLLVAAGGRIPVDGVVLAGRSALDTSSLTGESVPAAVGIGDEVFAGTLNLDAALTVGARAVGPDTVLAEIVRCMEAAEQGRARYVVLADRLARLYAPVVHTLAAVTFLGWWLWPVGAPWTVALLNAVAVLIITCPCALAIAVPAVQVAASGRLFRRGILMKSATALERLATIDTIVFDKTGTLTEGRPELIGERAVPPALLTLASGIAAGSRHPLAQALRRAAPEAPVVGNVREVPGDGLEVAVEGRLLRLGRRDFAAPGRAEVDDGCAEIWLAGEGVEPVRFAFRDRPRPDAAAVIRDLRRDHRVLLLSGDRAPAVADLAGRLGIEDWQAACRPADKVARIEALKAAGAKVLMVGDGINDAPSLAAADASMAPSAAADIARTAADVVFQGAGLAAVPATLAVAKRSQVLVRENLGLSLLYNITLVPLAVLGLVTPLLAAVAMSVSSLTVILNALRLGKAGKEIVP</sequence>
<feature type="transmembrane region" description="Helical" evidence="15">
    <location>
        <begin position="176"/>
        <end position="195"/>
    </location>
</feature>
<dbReference type="NCBIfam" id="TIGR01511">
    <property type="entry name" value="ATPase-IB1_Cu"/>
    <property type="match status" value="1"/>
</dbReference>
<dbReference type="InterPro" id="IPR036412">
    <property type="entry name" value="HAD-like_sf"/>
</dbReference>
<keyword evidence="5" id="KW-0597">Phosphoprotein</keyword>